<organism evidence="1 2">
    <name type="scientific">Hirsutella minnesotensis 3608</name>
    <dbReference type="NCBI Taxonomy" id="1043627"/>
    <lineage>
        <taxon>Eukaryota</taxon>
        <taxon>Fungi</taxon>
        <taxon>Dikarya</taxon>
        <taxon>Ascomycota</taxon>
        <taxon>Pezizomycotina</taxon>
        <taxon>Sordariomycetes</taxon>
        <taxon>Hypocreomycetidae</taxon>
        <taxon>Hypocreales</taxon>
        <taxon>Ophiocordycipitaceae</taxon>
        <taxon>Hirsutella</taxon>
    </lineage>
</organism>
<proteinExistence type="predicted"/>
<gene>
    <name evidence="1" type="ORF">HIM_05446</name>
</gene>
<reference evidence="1 2" key="1">
    <citation type="journal article" date="2014" name="Genome Biol. Evol.">
        <title>Comparative genomics and transcriptomics analyses reveal divergent lifestyle features of nematode endoparasitic fungus Hirsutella minnesotensis.</title>
        <authorList>
            <person name="Lai Y."/>
            <person name="Liu K."/>
            <person name="Zhang X."/>
            <person name="Zhang X."/>
            <person name="Li K."/>
            <person name="Wang N."/>
            <person name="Shu C."/>
            <person name="Wu Y."/>
            <person name="Wang C."/>
            <person name="Bushley K.E."/>
            <person name="Xiang M."/>
            <person name="Liu X."/>
        </authorList>
    </citation>
    <scope>NUCLEOTIDE SEQUENCE [LARGE SCALE GENOMIC DNA]</scope>
    <source>
        <strain evidence="1 2">3608</strain>
    </source>
</reference>
<keyword evidence="2" id="KW-1185">Reference proteome</keyword>
<name>A0A0F8A0D5_9HYPO</name>
<sequence>MAASEVFPLSATICDNDRIPDTSPEMQCWTQSGHPIVDGKYLDKNGVIREVDPSEWTVAGPPALDVYWSNRKITPNLGYNQFHAIALGASVDVTEYLARVGELLRVAAGALEIVALNATLYSVNVIVSTDLSQGAMKELLFEHRLAPAQ</sequence>
<accession>A0A0F8A0D5</accession>
<evidence type="ECO:0000313" key="2">
    <source>
        <dbReference type="Proteomes" id="UP000054481"/>
    </source>
</evidence>
<dbReference type="EMBL" id="KQ030519">
    <property type="protein sequence ID" value="KJZ75252.1"/>
    <property type="molecule type" value="Genomic_DNA"/>
</dbReference>
<protein>
    <submittedName>
        <fullName evidence="1">Uncharacterized protein</fullName>
    </submittedName>
</protein>
<dbReference type="AlphaFoldDB" id="A0A0F8A0D5"/>
<dbReference type="Proteomes" id="UP000054481">
    <property type="component" value="Unassembled WGS sequence"/>
</dbReference>
<dbReference type="OrthoDB" id="3518210at2759"/>
<evidence type="ECO:0000313" key="1">
    <source>
        <dbReference type="EMBL" id="KJZ75252.1"/>
    </source>
</evidence>